<keyword evidence="1" id="KW-0812">Transmembrane</keyword>
<accession>W4J1A5</accession>
<proteinExistence type="predicted"/>
<gene>
    <name evidence="2" type="ORF">PFUGPA_02169</name>
</gene>
<keyword evidence="1" id="KW-1133">Transmembrane helix</keyword>
<protein>
    <submittedName>
        <fullName evidence="2">Uncharacterized protein</fullName>
    </submittedName>
</protein>
<evidence type="ECO:0000313" key="3">
    <source>
        <dbReference type="Proteomes" id="UP000019103"/>
    </source>
</evidence>
<evidence type="ECO:0000313" key="2">
    <source>
        <dbReference type="EMBL" id="ETW55834.1"/>
    </source>
</evidence>
<feature type="transmembrane region" description="Helical" evidence="1">
    <location>
        <begin position="25"/>
        <end position="44"/>
    </location>
</feature>
<dbReference type="AlphaFoldDB" id="W4J1A5"/>
<name>W4J1A5_PLAFP</name>
<evidence type="ECO:0000256" key="1">
    <source>
        <dbReference type="SAM" id="Phobius"/>
    </source>
</evidence>
<keyword evidence="1" id="KW-0472">Membrane</keyword>
<reference evidence="2 3" key="2">
    <citation type="submission" date="2013-02" db="EMBL/GenBank/DDBJ databases">
        <title>The Genome Sequence of Plasmodium falciparum Palo Alto/Uganda.</title>
        <authorList>
            <consortium name="The Broad Institute Genome Sequencing Platform"/>
            <consortium name="The Broad Institute Genome Sequencing Center for Infectious Disease"/>
            <person name="Neafsey D."/>
            <person name="Cheeseman I."/>
            <person name="Volkman S."/>
            <person name="Adams J."/>
            <person name="Walker B."/>
            <person name="Young S.K."/>
            <person name="Zeng Q."/>
            <person name="Gargeya S."/>
            <person name="Fitzgerald M."/>
            <person name="Haas B."/>
            <person name="Abouelleil A."/>
            <person name="Alvarado L."/>
            <person name="Arachchi H.M."/>
            <person name="Berlin A.M."/>
            <person name="Chapman S.B."/>
            <person name="Dewar J."/>
            <person name="Goldberg J."/>
            <person name="Griggs A."/>
            <person name="Gujja S."/>
            <person name="Hansen M."/>
            <person name="Howarth C."/>
            <person name="Imamovic A."/>
            <person name="Larimer J."/>
            <person name="McCowan C."/>
            <person name="Murphy C."/>
            <person name="Neiman D."/>
            <person name="Pearson M."/>
            <person name="Priest M."/>
            <person name="Roberts A."/>
            <person name="Saif S."/>
            <person name="Shea T."/>
            <person name="Sisk P."/>
            <person name="Sykes S."/>
            <person name="Wortman J."/>
            <person name="Nusbaum C."/>
            <person name="Birren B."/>
        </authorList>
    </citation>
    <scope>NUCLEOTIDE SEQUENCE [LARGE SCALE GENOMIC DNA]</scope>
    <source>
        <strain evidence="2 3">Palo Alto/Uganda</strain>
    </source>
</reference>
<dbReference type="Proteomes" id="UP000019103">
    <property type="component" value="Unassembled WGS sequence"/>
</dbReference>
<organism evidence="2 3">
    <name type="scientific">Plasmodium falciparum (isolate Palo Alto / Uganda)</name>
    <dbReference type="NCBI Taxonomy" id="57270"/>
    <lineage>
        <taxon>Eukaryota</taxon>
        <taxon>Sar</taxon>
        <taxon>Alveolata</taxon>
        <taxon>Apicomplexa</taxon>
        <taxon>Aconoidasida</taxon>
        <taxon>Haemosporida</taxon>
        <taxon>Plasmodiidae</taxon>
        <taxon>Plasmodium</taxon>
        <taxon>Plasmodium (Laverania)</taxon>
    </lineage>
</organism>
<reference evidence="2 3" key="1">
    <citation type="submission" date="2013-02" db="EMBL/GenBank/DDBJ databases">
        <title>The Genome Annotation of Plasmodium falciparum Palo Alto/Uganda.</title>
        <authorList>
            <consortium name="The Broad Institute Genome Sequencing Platform"/>
            <consortium name="The Broad Institute Genome Sequencing Center for Infectious Disease"/>
            <person name="Neafsey D."/>
            <person name="Hoffman S."/>
            <person name="Volkman S."/>
            <person name="Rosenthal P."/>
            <person name="Walker B."/>
            <person name="Young S.K."/>
            <person name="Zeng Q."/>
            <person name="Gargeya S."/>
            <person name="Fitzgerald M."/>
            <person name="Haas B."/>
            <person name="Abouelleil A."/>
            <person name="Allen A.W."/>
            <person name="Alvarado L."/>
            <person name="Arachchi H.M."/>
            <person name="Berlin A.M."/>
            <person name="Chapman S.B."/>
            <person name="Gainer-Dewar J."/>
            <person name="Goldberg J."/>
            <person name="Griggs A."/>
            <person name="Gujja S."/>
            <person name="Hansen M."/>
            <person name="Howarth C."/>
            <person name="Imamovic A."/>
            <person name="Ireland A."/>
            <person name="Larimer J."/>
            <person name="McCowan C."/>
            <person name="Murphy C."/>
            <person name="Pearson M."/>
            <person name="Poon T.W."/>
            <person name="Priest M."/>
            <person name="Roberts A."/>
            <person name="Saif S."/>
            <person name="Shea T."/>
            <person name="Sisk P."/>
            <person name="Sykes S."/>
            <person name="Wortman J."/>
            <person name="Nusbaum C."/>
            <person name="Birren B."/>
        </authorList>
    </citation>
    <scope>NUCLEOTIDE SEQUENCE [LARGE SCALE GENOMIC DNA]</scope>
    <source>
        <strain evidence="2 3">Palo Alto/Uganda</strain>
    </source>
</reference>
<dbReference type="EMBL" id="KI927330">
    <property type="protein sequence ID" value="ETW55834.1"/>
    <property type="molecule type" value="Genomic_DNA"/>
</dbReference>
<sequence>MKLPNEVKYIGDIYYFLNSYDMTNYYFINIIALLFLCECSLSIYKKKYRHLKLYYICNMTKRLILVSCIFNKVKLLRLIKNF</sequence>